<dbReference type="AlphaFoldDB" id="A0A4P6F115"/>
<dbReference type="KEGG" id="xya:ET471_04800"/>
<dbReference type="Proteomes" id="UP000292118">
    <property type="component" value="Chromosome"/>
</dbReference>
<dbReference type="Pfam" id="PF04978">
    <property type="entry name" value="MST"/>
    <property type="match status" value="1"/>
</dbReference>
<dbReference type="OrthoDB" id="4548523at2"/>
<evidence type="ECO:0000313" key="1">
    <source>
        <dbReference type="EMBL" id="QAY69440.1"/>
    </source>
</evidence>
<organism evidence="1 2">
    <name type="scientific">Xylanimonas protaetiae</name>
    <dbReference type="NCBI Taxonomy" id="2509457"/>
    <lineage>
        <taxon>Bacteria</taxon>
        <taxon>Bacillati</taxon>
        <taxon>Actinomycetota</taxon>
        <taxon>Actinomycetes</taxon>
        <taxon>Micrococcales</taxon>
        <taxon>Promicromonosporaceae</taxon>
        <taxon>Xylanimonas</taxon>
    </lineage>
</organism>
<dbReference type="RefSeq" id="WP_129186840.1">
    <property type="nucleotide sequence ID" value="NZ_CP035493.1"/>
</dbReference>
<protein>
    <submittedName>
        <fullName evidence="1">DinB family protein</fullName>
    </submittedName>
</protein>
<sequence length="204" mass="22791">MTDRDPKETLRHYLQEAREALVWKTEGLSERDLRMPRTVTGTNLLGLVKHCTAVEIGYLGHTFGRPFPAIETEAPWALSWVDPSVPEVLEEDMWATESEPAARLVALYRRVWAHGDATIAALDLDSPGRVPWWDPTRADVTLHHVLVHVVAELQRHAGHADILREGIDGAAGVAQGRTNLWTAEEDRPAYVARLRALAERFPAG</sequence>
<dbReference type="InterPro" id="IPR034660">
    <property type="entry name" value="DinB/YfiT-like"/>
</dbReference>
<name>A0A4P6F115_9MICO</name>
<proteinExistence type="predicted"/>
<dbReference type="InterPro" id="IPR007061">
    <property type="entry name" value="MST-like"/>
</dbReference>
<gene>
    <name evidence="1" type="ORF">ET471_04800</name>
</gene>
<dbReference type="SUPFAM" id="SSF109854">
    <property type="entry name" value="DinB/YfiT-like putative metalloenzymes"/>
    <property type="match status" value="1"/>
</dbReference>
<accession>A0A4P6F115</accession>
<dbReference type="EMBL" id="CP035493">
    <property type="protein sequence ID" value="QAY69440.1"/>
    <property type="molecule type" value="Genomic_DNA"/>
</dbReference>
<dbReference type="Gene3D" id="1.20.120.450">
    <property type="entry name" value="dinb family like domain"/>
    <property type="match status" value="1"/>
</dbReference>
<reference evidence="1 2" key="1">
    <citation type="submission" date="2019-01" db="EMBL/GenBank/DDBJ databases">
        <title>Genome sequencing of strain FW10M-9.</title>
        <authorList>
            <person name="Heo J."/>
            <person name="Kim S.-J."/>
            <person name="Kim J.-S."/>
            <person name="Hong S.-B."/>
            <person name="Kwon S.-W."/>
        </authorList>
    </citation>
    <scope>NUCLEOTIDE SEQUENCE [LARGE SCALE GENOMIC DNA]</scope>
    <source>
        <strain evidence="1 2">FW10M-9</strain>
    </source>
</reference>
<evidence type="ECO:0000313" key="2">
    <source>
        <dbReference type="Proteomes" id="UP000292118"/>
    </source>
</evidence>
<keyword evidence="2" id="KW-1185">Reference proteome</keyword>